<evidence type="ECO:0000313" key="2">
    <source>
        <dbReference type="Proteomes" id="UP001607302"/>
    </source>
</evidence>
<dbReference type="Proteomes" id="UP001607302">
    <property type="component" value="Unassembled WGS sequence"/>
</dbReference>
<dbReference type="EMBL" id="JAUDFV010000156">
    <property type="protein sequence ID" value="KAL2714846.1"/>
    <property type="molecule type" value="Genomic_DNA"/>
</dbReference>
<evidence type="ECO:0000313" key="1">
    <source>
        <dbReference type="EMBL" id="KAL2714846.1"/>
    </source>
</evidence>
<organism evidence="1 2">
    <name type="scientific">Vespula squamosa</name>
    <name type="common">Southern yellow jacket</name>
    <name type="synonym">Wasp</name>
    <dbReference type="NCBI Taxonomy" id="30214"/>
    <lineage>
        <taxon>Eukaryota</taxon>
        <taxon>Metazoa</taxon>
        <taxon>Ecdysozoa</taxon>
        <taxon>Arthropoda</taxon>
        <taxon>Hexapoda</taxon>
        <taxon>Insecta</taxon>
        <taxon>Pterygota</taxon>
        <taxon>Neoptera</taxon>
        <taxon>Endopterygota</taxon>
        <taxon>Hymenoptera</taxon>
        <taxon>Apocrita</taxon>
        <taxon>Aculeata</taxon>
        <taxon>Vespoidea</taxon>
        <taxon>Vespidae</taxon>
        <taxon>Vespinae</taxon>
        <taxon>Vespula</taxon>
    </lineage>
</organism>
<gene>
    <name evidence="1" type="ORF">V1478_016031</name>
</gene>
<keyword evidence="2" id="KW-1185">Reference proteome</keyword>
<proteinExistence type="predicted"/>
<dbReference type="AlphaFoldDB" id="A0ABD2A362"/>
<name>A0ABD2A362_VESSQ</name>
<comment type="caution">
    <text evidence="1">The sequence shown here is derived from an EMBL/GenBank/DDBJ whole genome shotgun (WGS) entry which is preliminary data.</text>
</comment>
<sequence>MDRRTIRNYVEILQRANLCMIMKNRSADALTFTRVYEFSGEDPSLSETSVIVPQLCSTKEIKKHHYRPARITLVHRPLKSTKVDIETLLGEISQCAAALAGGRDKREWESLLITVRSGVTGPREASAFLRRLVKCPWCSAPGNIFRLRLIPAKSDKTTAPPCYGQNCNQPTILNEATKSAMEIANPLRKREERK</sequence>
<protein>
    <submittedName>
        <fullName evidence="1">Uncharacterized protein</fullName>
    </submittedName>
</protein>
<accession>A0ABD2A362</accession>
<reference evidence="1 2" key="1">
    <citation type="journal article" date="2024" name="Ann. Entomol. Soc. Am.">
        <title>Genomic analyses of the southern and eastern yellowjacket wasps (Hymenoptera: Vespidae) reveal evolutionary signatures of social life.</title>
        <authorList>
            <person name="Catto M.A."/>
            <person name="Caine P.B."/>
            <person name="Orr S.E."/>
            <person name="Hunt B.G."/>
            <person name="Goodisman M.A.D."/>
        </authorList>
    </citation>
    <scope>NUCLEOTIDE SEQUENCE [LARGE SCALE GENOMIC DNA]</scope>
    <source>
        <strain evidence="1">233</strain>
        <tissue evidence="1">Head and thorax</tissue>
    </source>
</reference>